<dbReference type="AlphaFoldDB" id="H1SH20"/>
<proteinExistence type="predicted"/>
<organism evidence="1 2">
    <name type="scientific">Cupriavidus basilensis OR16</name>
    <dbReference type="NCBI Taxonomy" id="1127483"/>
    <lineage>
        <taxon>Bacteria</taxon>
        <taxon>Pseudomonadati</taxon>
        <taxon>Pseudomonadota</taxon>
        <taxon>Betaproteobacteria</taxon>
        <taxon>Burkholderiales</taxon>
        <taxon>Burkholderiaceae</taxon>
        <taxon>Cupriavidus</taxon>
    </lineage>
</organism>
<evidence type="ECO:0000313" key="1">
    <source>
        <dbReference type="EMBL" id="EHP38211.1"/>
    </source>
</evidence>
<comment type="caution">
    <text evidence="1">The sequence shown here is derived from an EMBL/GenBank/DDBJ whole genome shotgun (WGS) entry which is preliminary data.</text>
</comment>
<accession>H1SH20</accession>
<evidence type="ECO:0000313" key="2">
    <source>
        <dbReference type="Proteomes" id="UP000005808"/>
    </source>
</evidence>
<sequence length="69" mass="7102">MSELAARAAQVAQRAADLGLLLDCRRCGEIAAAATPVLQAVHALPAGDAAPVAPTLPYAHWLRQCAAAR</sequence>
<reference evidence="1 2" key="1">
    <citation type="journal article" date="2012" name="J. Bacteriol.">
        <title>De Novo Genome Project of Cupriavidus basilensis OR16.</title>
        <authorList>
            <person name="Cserhati M."/>
            <person name="Kriszt B."/>
            <person name="Szoboszlay S."/>
            <person name="Toth A."/>
            <person name="Szabo I."/>
            <person name="Tancsics A."/>
            <person name="Nagy I."/>
            <person name="Horvath B."/>
            <person name="Nagy I."/>
            <person name="Kukolya J."/>
        </authorList>
    </citation>
    <scope>NUCLEOTIDE SEQUENCE [LARGE SCALE GENOMIC DNA]</scope>
    <source>
        <strain evidence="1 2">OR16</strain>
    </source>
</reference>
<dbReference type="RefSeq" id="WP_006163793.1">
    <property type="nucleotide sequence ID" value="NZ_AHJE01000140.1"/>
</dbReference>
<protein>
    <submittedName>
        <fullName evidence="1">Uncharacterized protein</fullName>
    </submittedName>
</protein>
<name>H1SH20_9BURK</name>
<dbReference type="EMBL" id="AHJE01000140">
    <property type="protein sequence ID" value="EHP38211.1"/>
    <property type="molecule type" value="Genomic_DNA"/>
</dbReference>
<dbReference type="Proteomes" id="UP000005808">
    <property type="component" value="Unassembled WGS sequence"/>
</dbReference>
<gene>
    <name evidence="1" type="ORF">OR16_38569</name>
</gene>
<dbReference type="PATRIC" id="fig|1127483.3.peg.7683"/>